<keyword evidence="5" id="KW-1185">Reference proteome</keyword>
<dbReference type="RefSeq" id="WP_398662977.1">
    <property type="nucleotide sequence ID" value="NZ_JBITDC010000035.1"/>
</dbReference>
<evidence type="ECO:0000313" key="4">
    <source>
        <dbReference type="EMBL" id="MFI5681920.1"/>
    </source>
</evidence>
<dbReference type="SUPFAM" id="SSF56091">
    <property type="entry name" value="DNA ligase/mRNA capping enzyme, catalytic domain"/>
    <property type="match status" value="1"/>
</dbReference>
<keyword evidence="2 4" id="KW-0436">Ligase</keyword>
<evidence type="ECO:0000313" key="5">
    <source>
        <dbReference type="Proteomes" id="UP001612415"/>
    </source>
</evidence>
<gene>
    <name evidence="4" type="ORF">ACIA8P_46455</name>
</gene>
<comment type="similarity">
    <text evidence="1">Belongs to the ATP-dependent DNA ligase family.</text>
</comment>
<sequence length="352" mass="38068">MAYEACELADLARAVVPIGEHELDSDGTTCVPGTVLADAARVLVAAQRFFKAAAVFERVAGADWQLSGNMRGPRGRHLRMTWSLPDPMLTVAVDNPALPAGWAAEPKWDGYRAQLAVCAGGRVLLRSRQGTDMTASFPEIRAAALAQLPADTGLDGELVVWERDRLAFERLQQRLARRGAGAAEAARQWPAHYVVFDLLHADADLTGWPYERRRAALEALFADHGLAAPMTLCPSTTDPAVARGWLAWTAVGLEGLCYKRLDEPYRPVRSWRKYKVRVTTEAIIGAITGSHATPQAACSTSGAAPPCLRPPAAPWPISWPHRRPLIRGPGGHSVPGGGHSAHLMPSWFSPMS</sequence>
<accession>A0ABW7YHM5</accession>
<dbReference type="EMBL" id="JBITDC010000035">
    <property type="protein sequence ID" value="MFI5681920.1"/>
    <property type="molecule type" value="Genomic_DNA"/>
</dbReference>
<evidence type="ECO:0000259" key="3">
    <source>
        <dbReference type="Pfam" id="PF01068"/>
    </source>
</evidence>
<dbReference type="InterPro" id="IPR050191">
    <property type="entry name" value="ATP-dep_DNA_ligase"/>
</dbReference>
<dbReference type="InterPro" id="IPR044119">
    <property type="entry name" value="Adenylation_LigC-like"/>
</dbReference>
<dbReference type="PANTHER" id="PTHR45674:SF4">
    <property type="entry name" value="DNA LIGASE 1"/>
    <property type="match status" value="1"/>
</dbReference>
<proteinExistence type="inferred from homology"/>
<evidence type="ECO:0000256" key="2">
    <source>
        <dbReference type="ARBA" id="ARBA00022598"/>
    </source>
</evidence>
<dbReference type="InterPro" id="IPR012310">
    <property type="entry name" value="DNA_ligase_ATP-dep_cent"/>
</dbReference>
<dbReference type="Gene3D" id="3.30.470.30">
    <property type="entry name" value="DNA ligase/mRNA capping enzyme"/>
    <property type="match status" value="1"/>
</dbReference>
<organism evidence="4 5">
    <name type="scientific">Streptomyces cellulosae</name>
    <dbReference type="NCBI Taxonomy" id="1968"/>
    <lineage>
        <taxon>Bacteria</taxon>
        <taxon>Bacillati</taxon>
        <taxon>Actinomycetota</taxon>
        <taxon>Actinomycetes</taxon>
        <taxon>Kitasatosporales</taxon>
        <taxon>Streptomycetaceae</taxon>
        <taxon>Streptomyces</taxon>
    </lineage>
</organism>
<dbReference type="PANTHER" id="PTHR45674">
    <property type="entry name" value="DNA LIGASE 1/3 FAMILY MEMBER"/>
    <property type="match status" value="1"/>
</dbReference>
<dbReference type="GO" id="GO:0016874">
    <property type="term" value="F:ligase activity"/>
    <property type="evidence" value="ECO:0007669"/>
    <property type="project" value="UniProtKB-KW"/>
</dbReference>
<dbReference type="Pfam" id="PF01068">
    <property type="entry name" value="DNA_ligase_A_M"/>
    <property type="match status" value="1"/>
</dbReference>
<dbReference type="CDD" id="cd07905">
    <property type="entry name" value="Adenylation_DNA_ligase_LigC"/>
    <property type="match status" value="1"/>
</dbReference>
<comment type="caution">
    <text evidence="4">The sequence shown here is derived from an EMBL/GenBank/DDBJ whole genome shotgun (WGS) entry which is preliminary data.</text>
</comment>
<dbReference type="Proteomes" id="UP001612415">
    <property type="component" value="Unassembled WGS sequence"/>
</dbReference>
<name>A0ABW7YHM5_STRCE</name>
<reference evidence="4 5" key="1">
    <citation type="submission" date="2024-10" db="EMBL/GenBank/DDBJ databases">
        <title>The Natural Products Discovery Center: Release of the First 8490 Sequenced Strains for Exploring Actinobacteria Biosynthetic Diversity.</title>
        <authorList>
            <person name="Kalkreuter E."/>
            <person name="Kautsar S.A."/>
            <person name="Yang D."/>
            <person name="Bader C.D."/>
            <person name="Teijaro C.N."/>
            <person name="Fluegel L."/>
            <person name="Davis C.M."/>
            <person name="Simpson J.R."/>
            <person name="Lauterbach L."/>
            <person name="Steele A.D."/>
            <person name="Gui C."/>
            <person name="Meng S."/>
            <person name="Li G."/>
            <person name="Viehrig K."/>
            <person name="Ye F."/>
            <person name="Su P."/>
            <person name="Kiefer A.F."/>
            <person name="Nichols A."/>
            <person name="Cepeda A.J."/>
            <person name="Yan W."/>
            <person name="Fan B."/>
            <person name="Jiang Y."/>
            <person name="Adhikari A."/>
            <person name="Zheng C.-J."/>
            <person name="Schuster L."/>
            <person name="Cowan T.M."/>
            <person name="Smanski M.J."/>
            <person name="Chevrette M.G."/>
            <person name="De Carvalho L.P.S."/>
            <person name="Shen B."/>
        </authorList>
    </citation>
    <scope>NUCLEOTIDE SEQUENCE [LARGE SCALE GENOMIC DNA]</scope>
    <source>
        <strain evidence="4 5">NPDC051599</strain>
    </source>
</reference>
<evidence type="ECO:0000256" key="1">
    <source>
        <dbReference type="ARBA" id="ARBA00007572"/>
    </source>
</evidence>
<protein>
    <submittedName>
        <fullName evidence="4">ATP-dependent DNA ligase</fullName>
    </submittedName>
</protein>
<feature type="domain" description="ATP-dependent DNA ligase family profile" evidence="3">
    <location>
        <begin position="99"/>
        <end position="275"/>
    </location>
</feature>